<protein>
    <recommendedName>
        <fullName evidence="6">Zn(2)-C6 fungal-type domain-containing protein</fullName>
    </recommendedName>
</protein>
<feature type="domain" description="Zn(2)-C6 fungal-type" evidence="6">
    <location>
        <begin position="9"/>
        <end position="80"/>
    </location>
</feature>
<dbReference type="AlphaFoldDB" id="A0A178ZP40"/>
<dbReference type="SMART" id="SM00066">
    <property type="entry name" value="GAL4"/>
    <property type="match status" value="1"/>
</dbReference>
<dbReference type="PANTHER" id="PTHR31668">
    <property type="entry name" value="GLUCOSE TRANSPORT TRANSCRIPTION REGULATOR RGT1-RELATED-RELATED"/>
    <property type="match status" value="1"/>
</dbReference>
<dbReference type="CDD" id="cd00067">
    <property type="entry name" value="GAL4"/>
    <property type="match status" value="1"/>
</dbReference>
<feature type="compositionally biased region" description="Basic residues" evidence="5">
    <location>
        <begin position="77"/>
        <end position="90"/>
    </location>
</feature>
<dbReference type="RefSeq" id="XP_018694955.1">
    <property type="nucleotide sequence ID" value="XM_018835305.1"/>
</dbReference>
<keyword evidence="3" id="KW-0804">Transcription</keyword>
<dbReference type="GO" id="GO:0003677">
    <property type="term" value="F:DNA binding"/>
    <property type="evidence" value="ECO:0007669"/>
    <property type="project" value="UniProtKB-KW"/>
</dbReference>
<dbReference type="Gene3D" id="4.10.240.10">
    <property type="entry name" value="Zn(2)-C6 fungal-type DNA-binding domain"/>
    <property type="match status" value="1"/>
</dbReference>
<evidence type="ECO:0000259" key="6">
    <source>
        <dbReference type="SMART" id="SM00066"/>
    </source>
</evidence>
<dbReference type="STRING" id="1367422.A0A178ZP40"/>
<organism evidence="7 8">
    <name type="scientific">Fonsecaea erecta</name>
    <dbReference type="NCBI Taxonomy" id="1367422"/>
    <lineage>
        <taxon>Eukaryota</taxon>
        <taxon>Fungi</taxon>
        <taxon>Dikarya</taxon>
        <taxon>Ascomycota</taxon>
        <taxon>Pezizomycotina</taxon>
        <taxon>Eurotiomycetes</taxon>
        <taxon>Chaetothyriomycetidae</taxon>
        <taxon>Chaetothyriales</taxon>
        <taxon>Herpotrichiellaceae</taxon>
        <taxon>Fonsecaea</taxon>
    </lineage>
</organism>
<comment type="caution">
    <text evidence="7">The sequence shown here is derived from an EMBL/GenBank/DDBJ whole genome shotgun (WGS) entry which is preliminary data.</text>
</comment>
<keyword evidence="2" id="KW-0238">DNA-binding</keyword>
<keyword evidence="4" id="KW-0539">Nucleus</keyword>
<dbReference type="OrthoDB" id="5958943at2759"/>
<dbReference type="SUPFAM" id="SSF57701">
    <property type="entry name" value="Zn2/Cys6 DNA-binding domain"/>
    <property type="match status" value="1"/>
</dbReference>
<sequence length="838" mass="93641">MAQTVALRRRQNKSCDQCRAGKRRCDVEVAVHEVPALSGLGLPSSDEPEPTNIFASSPCTNCKKWKKACTIEWIKSHQRRQSTTTKRRRESKGMPPEMDDNDTQEAWLDGVSGLPQEDIDSMLGDSLNRSISRETFPDGSTAGLSANTNTMFENFNGSQHDDSASLMHSQLNQPYYNFAPFDGSEPYSNSYYVAQPMLDPDVAIDGHSSTSYLSDGSSSWGQPMSNPQSVVDSQDQDSTVQERRLSPPFYGNGQMNKTASPFASNFLAEGHSRLYIKKGLLKIYHDSLEGALSCWLIERNCPYASSPFVDERDAWSSKWSNRIVARVRALDDAYSRSGLLSQNDQKQASNVLSLVVMAFAVQWAQSAYGKHENLSTHLPEHGVFGRNMQKALWHKANTALSQAVGNPSFKVIFAAIIFSLTQRPMDSAEVLPSPSSRRRTDLASLRQILDHDGGPIFLDVAVRKLHDHQRKLRDAERSRDGRHLALQTSINLGEQDKQTFGLMFWLAIMFDTISAAMNRRTFTLNDGETSIVEDVPPPAPRLSTSVNGFACDLDGYSGFSNMNSSQLARESHIWGNYFLRQQSRIGDVRKQTTRWPCSYVDAAACLADAAPVKVLVFRRVGHLQDLYYQRAPPDAIENAIASTLEVYNHWNNTYGRFITDCVANHENLPLRIQSWYILLASHWHLAILILSDLIEKLDDSNMTLPANRTARQTTEFSAALRFRSVYAVSDLGRCSRFGNDDLSFARSPDFHHAVNKAALLTEPWTVVLVRSFAHAGEALVKLILSRREPGLFMDTNHLSEARSRLNDCIEALWLLGRKSDMALSAAKILQEAVNQGSA</sequence>
<evidence type="ECO:0000256" key="2">
    <source>
        <dbReference type="ARBA" id="ARBA00023125"/>
    </source>
</evidence>
<dbReference type="GeneID" id="30007960"/>
<evidence type="ECO:0000256" key="5">
    <source>
        <dbReference type="SAM" id="MobiDB-lite"/>
    </source>
</evidence>
<feature type="compositionally biased region" description="Polar residues" evidence="5">
    <location>
        <begin position="220"/>
        <end position="239"/>
    </location>
</feature>
<evidence type="ECO:0000256" key="3">
    <source>
        <dbReference type="ARBA" id="ARBA00023163"/>
    </source>
</evidence>
<keyword evidence="8" id="KW-1185">Reference proteome</keyword>
<gene>
    <name evidence="7" type="ORF">AYL99_03791</name>
</gene>
<evidence type="ECO:0000256" key="1">
    <source>
        <dbReference type="ARBA" id="ARBA00023015"/>
    </source>
</evidence>
<feature type="region of interest" description="Disordered" evidence="5">
    <location>
        <begin position="208"/>
        <end position="254"/>
    </location>
</feature>
<evidence type="ECO:0000313" key="8">
    <source>
        <dbReference type="Proteomes" id="UP000078343"/>
    </source>
</evidence>
<dbReference type="InterPro" id="IPR001138">
    <property type="entry name" value="Zn2Cys6_DnaBD"/>
</dbReference>
<feature type="compositionally biased region" description="Low complexity" evidence="5">
    <location>
        <begin position="208"/>
        <end position="219"/>
    </location>
</feature>
<feature type="region of interest" description="Disordered" evidence="5">
    <location>
        <begin position="77"/>
        <end position="104"/>
    </location>
</feature>
<dbReference type="GO" id="GO:0008270">
    <property type="term" value="F:zinc ion binding"/>
    <property type="evidence" value="ECO:0007669"/>
    <property type="project" value="InterPro"/>
</dbReference>
<reference evidence="7 8" key="1">
    <citation type="submission" date="2016-04" db="EMBL/GenBank/DDBJ databases">
        <title>Draft genome of Fonsecaea erecta CBS 125763.</title>
        <authorList>
            <person name="Weiss V.A."/>
            <person name="Vicente V.A."/>
            <person name="Raittz R.T."/>
            <person name="Moreno L.F."/>
            <person name="De Souza E.M."/>
            <person name="Pedrosa F.O."/>
            <person name="Steffens M.B."/>
            <person name="Faoro H."/>
            <person name="Tadra-Sfeir M.Z."/>
            <person name="Najafzadeh M.J."/>
            <person name="Felipe M.S."/>
            <person name="Teixeira M."/>
            <person name="Sun J."/>
            <person name="Xi L."/>
            <person name="Gomes R."/>
            <person name="De Azevedo C.M."/>
            <person name="Salgado C.G."/>
            <person name="Da Silva M.B."/>
            <person name="Nascimento M.F."/>
            <person name="Queiroz-Telles F."/>
            <person name="Attili D.S."/>
            <person name="Gorbushina A."/>
        </authorList>
    </citation>
    <scope>NUCLEOTIDE SEQUENCE [LARGE SCALE GENOMIC DNA]</scope>
    <source>
        <strain evidence="7 8">CBS 125763</strain>
    </source>
</reference>
<keyword evidence="1" id="KW-0805">Transcription regulation</keyword>
<dbReference type="InterPro" id="IPR050797">
    <property type="entry name" value="Carb_Metab_Trans_Reg"/>
</dbReference>
<dbReference type="InterPro" id="IPR036864">
    <property type="entry name" value="Zn2-C6_fun-type_DNA-bd_sf"/>
</dbReference>
<evidence type="ECO:0000313" key="7">
    <source>
        <dbReference type="EMBL" id="OAP61588.1"/>
    </source>
</evidence>
<evidence type="ECO:0000256" key="4">
    <source>
        <dbReference type="ARBA" id="ARBA00023242"/>
    </source>
</evidence>
<dbReference type="GO" id="GO:0000981">
    <property type="term" value="F:DNA-binding transcription factor activity, RNA polymerase II-specific"/>
    <property type="evidence" value="ECO:0007669"/>
    <property type="project" value="InterPro"/>
</dbReference>
<proteinExistence type="predicted"/>
<dbReference type="EMBL" id="LVYI01000003">
    <property type="protein sequence ID" value="OAP61588.1"/>
    <property type="molecule type" value="Genomic_DNA"/>
</dbReference>
<name>A0A178ZP40_9EURO</name>
<dbReference type="Proteomes" id="UP000078343">
    <property type="component" value="Unassembled WGS sequence"/>
</dbReference>
<accession>A0A178ZP40</accession>